<feature type="transmembrane region" description="Helical" evidence="1">
    <location>
        <begin position="20"/>
        <end position="45"/>
    </location>
</feature>
<name>A0AAI9SXA7_9ASCO</name>
<dbReference type="PANTHER" id="PTHR28019:SF6">
    <property type="entry name" value="PROTEIN ECM7"/>
    <property type="match status" value="1"/>
</dbReference>
<keyword evidence="1" id="KW-1133">Transmembrane helix</keyword>
<feature type="transmembrane region" description="Helical" evidence="1">
    <location>
        <begin position="202"/>
        <end position="225"/>
    </location>
</feature>
<dbReference type="InterPro" id="IPR009571">
    <property type="entry name" value="SUR7/Rim9-like_fungi"/>
</dbReference>
<evidence type="ECO:0000313" key="2">
    <source>
        <dbReference type="EMBL" id="KAI3404807.2"/>
    </source>
</evidence>
<dbReference type="GO" id="GO:0031505">
    <property type="term" value="P:fungal-type cell wall organization"/>
    <property type="evidence" value="ECO:0007669"/>
    <property type="project" value="TreeGrafter"/>
</dbReference>
<keyword evidence="1" id="KW-0472">Membrane</keyword>
<dbReference type="AlphaFoldDB" id="A0AAI9SXA7"/>
<dbReference type="GeneID" id="73380005"/>
<gene>
    <name evidence="2" type="ORF">KGF56_002388</name>
</gene>
<sequence length="341" mass="38525">MLLKHKLVKPFTNLTKQERFLQLLRLSSSCFAIVFCLTLLVGPIFNNNLYITRINCAHLDVSKGLYNSLRNSVGVAPSILEDSDTECIPVGSSLTNSEIKLLSEYAEAQVVGAPQYCTTSIWKWCYGNYQSRKTTNSKGKTITIKENEVLTCFKKKEHAFDYRSQLEDMQLDSILAYAYQGQDMKNSKYDQDIIQRNHRLKLALNGIIFTCCAQLMILCAALIIYSNRGKNERDLSKIPNITLHGLALVSVMACCSSIIASALITNLLMISEKEVGSELKNFGVFFTRGATWFTLLWLSSVCCVLTMAGWALPMWCANPSEEKHRHRLDDSILIGKYTQYF</sequence>
<accession>A0AAI9SXA7</accession>
<feature type="transmembrane region" description="Helical" evidence="1">
    <location>
        <begin position="246"/>
        <end position="270"/>
    </location>
</feature>
<feature type="transmembrane region" description="Helical" evidence="1">
    <location>
        <begin position="290"/>
        <end position="317"/>
    </location>
</feature>
<reference evidence="2" key="1">
    <citation type="journal article" date="2022" name="DNA Res.">
        <title>Genome analysis of five recently described species of the CUG-Ser clade uncovers Candida theae as a new hybrid lineage with pathogenic potential in the Candida parapsilosis species complex.</title>
        <authorList>
            <person name="Mixao V."/>
            <person name="Del Olmo V."/>
            <person name="Hegedusova E."/>
            <person name="Saus E."/>
            <person name="Pryszcz L."/>
            <person name="Cillingova A."/>
            <person name="Nosek J."/>
            <person name="Gabaldon T."/>
        </authorList>
    </citation>
    <scope>NUCLEOTIDE SEQUENCE</scope>
    <source>
        <strain evidence="2">CBS 10844</strain>
    </source>
</reference>
<evidence type="ECO:0000256" key="1">
    <source>
        <dbReference type="SAM" id="Phobius"/>
    </source>
</evidence>
<protein>
    <submittedName>
        <fullName evidence="2">ECM7</fullName>
    </submittedName>
</protein>
<dbReference type="InterPro" id="IPR052413">
    <property type="entry name" value="SUR7_domain"/>
</dbReference>
<evidence type="ECO:0000313" key="3">
    <source>
        <dbReference type="Proteomes" id="UP001202479"/>
    </source>
</evidence>
<comment type="caution">
    <text evidence="2">The sequence shown here is derived from an EMBL/GenBank/DDBJ whole genome shotgun (WGS) entry which is preliminary data.</text>
</comment>
<keyword evidence="1" id="KW-0812">Transmembrane</keyword>
<proteinExistence type="predicted"/>
<dbReference type="PANTHER" id="PTHR28019">
    <property type="entry name" value="CELL MEMBRANE PROTEIN YLR413W-RELATED"/>
    <property type="match status" value="1"/>
</dbReference>
<dbReference type="RefSeq" id="XP_049180552.1">
    <property type="nucleotide sequence ID" value="XM_049323612.1"/>
</dbReference>
<dbReference type="EMBL" id="JAHUZD010000080">
    <property type="protein sequence ID" value="KAI3404807.2"/>
    <property type="molecule type" value="Genomic_DNA"/>
</dbReference>
<dbReference type="GO" id="GO:0051285">
    <property type="term" value="C:cell cortex of cell tip"/>
    <property type="evidence" value="ECO:0007669"/>
    <property type="project" value="TreeGrafter"/>
</dbReference>
<organism evidence="2 3">
    <name type="scientific">Candida oxycetoniae</name>
    <dbReference type="NCBI Taxonomy" id="497107"/>
    <lineage>
        <taxon>Eukaryota</taxon>
        <taxon>Fungi</taxon>
        <taxon>Dikarya</taxon>
        <taxon>Ascomycota</taxon>
        <taxon>Saccharomycotina</taxon>
        <taxon>Pichiomycetes</taxon>
        <taxon>Debaryomycetaceae</taxon>
        <taxon>Candida/Lodderomyces clade</taxon>
        <taxon>Candida</taxon>
    </lineage>
</organism>
<dbReference type="Proteomes" id="UP001202479">
    <property type="component" value="Unassembled WGS sequence"/>
</dbReference>
<keyword evidence="3" id="KW-1185">Reference proteome</keyword>
<dbReference type="Pfam" id="PF06687">
    <property type="entry name" value="SUR7"/>
    <property type="match status" value="1"/>
</dbReference>
<dbReference type="GO" id="GO:0005886">
    <property type="term" value="C:plasma membrane"/>
    <property type="evidence" value="ECO:0007669"/>
    <property type="project" value="InterPro"/>
</dbReference>